<dbReference type="EMBL" id="JACMSE010000004">
    <property type="protein sequence ID" value="MBC2889162.1"/>
    <property type="molecule type" value="Genomic_DNA"/>
</dbReference>
<evidence type="ECO:0000256" key="1">
    <source>
        <dbReference type="ARBA" id="ARBA00005854"/>
    </source>
</evidence>
<dbReference type="GO" id="GO:0016618">
    <property type="term" value="F:hydroxypyruvate reductase [NAD(P)H] activity"/>
    <property type="evidence" value="ECO:0007669"/>
    <property type="project" value="TreeGrafter"/>
</dbReference>
<dbReference type="SUPFAM" id="SSF51735">
    <property type="entry name" value="NAD(P)-binding Rossmann-fold domains"/>
    <property type="match status" value="1"/>
</dbReference>
<proteinExistence type="inferred from homology"/>
<dbReference type="InterPro" id="IPR036291">
    <property type="entry name" value="NAD(P)-bd_dom_sf"/>
</dbReference>
<dbReference type="InterPro" id="IPR029753">
    <property type="entry name" value="D-isomer_DH_CS"/>
</dbReference>
<dbReference type="InterPro" id="IPR006140">
    <property type="entry name" value="D-isomer_DH_NAD-bd"/>
</dbReference>
<dbReference type="GO" id="GO:0030267">
    <property type="term" value="F:glyoxylate reductase (NADPH) activity"/>
    <property type="evidence" value="ECO:0007669"/>
    <property type="project" value="TreeGrafter"/>
</dbReference>
<dbReference type="AlphaFoldDB" id="A0A842JAI2"/>
<dbReference type="GO" id="GO:0051287">
    <property type="term" value="F:NAD binding"/>
    <property type="evidence" value="ECO:0007669"/>
    <property type="project" value="InterPro"/>
</dbReference>
<evidence type="ECO:0000313" key="8">
    <source>
        <dbReference type="Proteomes" id="UP000587396"/>
    </source>
</evidence>
<keyword evidence="8" id="KW-1185">Reference proteome</keyword>
<feature type="domain" description="D-isomer specific 2-hydroxyacid dehydrogenase catalytic" evidence="5">
    <location>
        <begin position="23"/>
        <end position="326"/>
    </location>
</feature>
<feature type="domain" description="D-isomer specific 2-hydroxyacid dehydrogenase NAD-binding" evidence="6">
    <location>
        <begin position="110"/>
        <end position="295"/>
    </location>
</feature>
<evidence type="ECO:0000256" key="3">
    <source>
        <dbReference type="ARBA" id="ARBA00023027"/>
    </source>
</evidence>
<accession>A0A842JAI2</accession>
<evidence type="ECO:0000256" key="2">
    <source>
        <dbReference type="ARBA" id="ARBA00023002"/>
    </source>
</evidence>
<dbReference type="PANTHER" id="PTHR10996:SF178">
    <property type="entry name" value="2-HYDROXYACID DEHYDROGENASE YGL185C-RELATED"/>
    <property type="match status" value="1"/>
</dbReference>
<organism evidence="7 8">
    <name type="scientific">Gordonibacter massiliensis</name>
    <name type="common">ex Traore et al. 2017</name>
    <dbReference type="NCBI Taxonomy" id="1841863"/>
    <lineage>
        <taxon>Bacteria</taxon>
        <taxon>Bacillati</taxon>
        <taxon>Actinomycetota</taxon>
        <taxon>Coriobacteriia</taxon>
        <taxon>Eggerthellales</taxon>
        <taxon>Eggerthellaceae</taxon>
        <taxon>Gordonibacter</taxon>
    </lineage>
</organism>
<dbReference type="Gene3D" id="3.40.50.720">
    <property type="entry name" value="NAD(P)-binding Rossmann-like Domain"/>
    <property type="match status" value="2"/>
</dbReference>
<sequence length="327" mass="34959">MLLLVIGDEARTRKYLPDLPIVGEVDLKVVPRGTDDDAILAQAGDADFILADAISPVSAKLISSMPNLKLVHSEGVAYNAIDLDAARERGVHVCNNAGVNAGAVAEQTVLLMLACLRDAVAGDAAVRAGRQIQTKERMMVEGIRELGDCKVGFVGFGAIARATAERLARWGCEMVYNKRTPLPAEDEERLRVRFEELDRLAATCDIVSLHVPVTDATRGMVDDAFLARMKSDAVLVNTARGEIVDQEALARAIANGTIGATGCDTLYPEPVPADHPLLALPAEAAHRVVLSPHIGGVTEGMFHRAHRAVWENVARVAAGERPVNVVS</sequence>
<dbReference type="InterPro" id="IPR050223">
    <property type="entry name" value="D-isomer_2-hydroxyacid_DH"/>
</dbReference>
<dbReference type="Pfam" id="PF02826">
    <property type="entry name" value="2-Hacid_dh_C"/>
    <property type="match status" value="1"/>
</dbReference>
<name>A0A842JAI2_9ACTN</name>
<dbReference type="Pfam" id="PF00389">
    <property type="entry name" value="2-Hacid_dh"/>
    <property type="match status" value="1"/>
</dbReference>
<dbReference type="Proteomes" id="UP000587396">
    <property type="component" value="Unassembled WGS sequence"/>
</dbReference>
<dbReference type="RefSeq" id="WP_185905037.1">
    <property type="nucleotide sequence ID" value="NZ_JACMSE010000004.1"/>
</dbReference>
<comment type="similarity">
    <text evidence="1 4">Belongs to the D-isomer specific 2-hydroxyacid dehydrogenase family.</text>
</comment>
<evidence type="ECO:0000313" key="7">
    <source>
        <dbReference type="EMBL" id="MBC2889162.1"/>
    </source>
</evidence>
<comment type="caution">
    <text evidence="7">The sequence shown here is derived from an EMBL/GenBank/DDBJ whole genome shotgun (WGS) entry which is preliminary data.</text>
</comment>
<keyword evidence="3" id="KW-0520">NAD</keyword>
<dbReference type="InterPro" id="IPR006139">
    <property type="entry name" value="D-isomer_2_OHA_DH_cat_dom"/>
</dbReference>
<protein>
    <submittedName>
        <fullName evidence="7">Hydroxyacid dehydrogenase</fullName>
    </submittedName>
</protein>
<gene>
    <name evidence="7" type="ORF">H7313_07355</name>
</gene>
<evidence type="ECO:0000259" key="5">
    <source>
        <dbReference type="Pfam" id="PF00389"/>
    </source>
</evidence>
<evidence type="ECO:0000259" key="6">
    <source>
        <dbReference type="Pfam" id="PF02826"/>
    </source>
</evidence>
<dbReference type="SUPFAM" id="SSF52283">
    <property type="entry name" value="Formate/glycerate dehydrogenase catalytic domain-like"/>
    <property type="match status" value="1"/>
</dbReference>
<dbReference type="CDD" id="cd12175">
    <property type="entry name" value="2-Hacid_dh_11"/>
    <property type="match status" value="1"/>
</dbReference>
<reference evidence="7 8" key="1">
    <citation type="submission" date="2020-08" db="EMBL/GenBank/DDBJ databases">
        <authorList>
            <person name="Liu C."/>
            <person name="Sun Q."/>
        </authorList>
    </citation>
    <scope>NUCLEOTIDE SEQUENCE [LARGE SCALE GENOMIC DNA]</scope>
    <source>
        <strain evidence="7 8">N22</strain>
    </source>
</reference>
<dbReference type="PANTHER" id="PTHR10996">
    <property type="entry name" value="2-HYDROXYACID DEHYDROGENASE-RELATED"/>
    <property type="match status" value="1"/>
</dbReference>
<evidence type="ECO:0000256" key="4">
    <source>
        <dbReference type="RuleBase" id="RU003719"/>
    </source>
</evidence>
<dbReference type="PROSITE" id="PS00671">
    <property type="entry name" value="D_2_HYDROXYACID_DH_3"/>
    <property type="match status" value="1"/>
</dbReference>
<dbReference type="GO" id="GO:0005829">
    <property type="term" value="C:cytosol"/>
    <property type="evidence" value="ECO:0007669"/>
    <property type="project" value="TreeGrafter"/>
</dbReference>
<keyword evidence="2 4" id="KW-0560">Oxidoreductase</keyword>